<evidence type="ECO:0000256" key="10">
    <source>
        <dbReference type="ARBA" id="ARBA00023328"/>
    </source>
</evidence>
<evidence type="ECO:0000256" key="3">
    <source>
        <dbReference type="ARBA" id="ARBA00006245"/>
    </source>
</evidence>
<evidence type="ECO:0000259" key="14">
    <source>
        <dbReference type="Pfam" id="PF22766"/>
    </source>
</evidence>
<evidence type="ECO:0000313" key="15">
    <source>
        <dbReference type="EMBL" id="KAL1560850.1"/>
    </source>
</evidence>
<dbReference type="EMBL" id="JBEAFC010000004">
    <property type="protein sequence ID" value="KAL1560850.1"/>
    <property type="molecule type" value="Genomic_DNA"/>
</dbReference>
<gene>
    <name evidence="15" type="ORF">AAHA92_11018</name>
</gene>
<feature type="domain" description="ZW10 C-terminal helical" evidence="14">
    <location>
        <begin position="598"/>
        <end position="754"/>
    </location>
</feature>
<keyword evidence="9" id="KW-0131">Cell cycle</keyword>
<keyword evidence="7" id="KW-0498">Mitosis</keyword>
<dbReference type="GO" id="GO:0000776">
    <property type="term" value="C:kinetochore"/>
    <property type="evidence" value="ECO:0007669"/>
    <property type="project" value="UniProtKB-KW"/>
</dbReference>
<evidence type="ECO:0000256" key="9">
    <source>
        <dbReference type="ARBA" id="ARBA00023306"/>
    </source>
</evidence>
<dbReference type="Proteomes" id="UP001567538">
    <property type="component" value="Unassembled WGS sequence"/>
</dbReference>
<feature type="domain" description="Centromere/kinetochore protein zw10 middle" evidence="12">
    <location>
        <begin position="179"/>
        <end position="414"/>
    </location>
</feature>
<proteinExistence type="inferred from homology"/>
<sequence>MDVLINSINVRELLSSPESPSSPLSAPDLRLLISRLDAHSLRIKSTVQSYLLSHHSDFSALFSSCADVVSKSENLAEDFSALLSLVCDQPVEADVGRIVKEIVEKRREAREKREILEFLGVILELDGKLGVVREDVKRGRVVEAAEGLRELKEALGVKGGGDAQTAAEGEPVVYAIIRKHWADCFEEIQELLLRFMESAVRFNQDANAVHLKYQISVDGFNGLELSTIMNAMDVAGVLDYGLAKIADLITKHVFMLVVTCKANPVIEEENNQDSGDEREAVLKMVPSAEPEGNKVDGELMYSNLIQIIDFFSKFLCFNNGSWMCCFGRLTWPRMSDMIISNFLAKVVPDDASKLAEFQQIRKLTIDFEIALKELKFISSSNDKDHKLSNFADNVEVHFASRKKVQILARARNMLLQSNFSLPQDYVTRAWRANKEESAGSNRVILLFSSEECVVSVSAKELMELVHQTLKDVCVSPPKVALEFYHAARNALVLYEAIIPVKLQRQLDSISQAAVLVHNDCLYLSQEILGLAFQYRPYFPSSVKELAVFIDLAPKFQLLAEEVLQRQIQLVMSNLKQAIDGANGFQNTHQTKQFESAKFCIDQIAFVIEKVHIIWEPLLLPSVYEKSMIVILELVFTRLAKEILLIDDMAAEETLQLQRLIQLLFEHLSSLLEPMLAGDEREKSQEAQKDMDNLILSIRKLRKLAELLDMPLKSITDAWESGELTDCNFKASEVEDFIRAIFTDSPLRKECLFRIENTNLG</sequence>
<protein>
    <submittedName>
        <fullName evidence="15">Centromere/kinetochore protein zw10</fullName>
    </submittedName>
</protein>
<keyword evidence="8" id="KW-0995">Kinetochore</keyword>
<evidence type="ECO:0000256" key="2">
    <source>
        <dbReference type="ARBA" id="ARBA00004629"/>
    </source>
</evidence>
<dbReference type="Pfam" id="PF06248">
    <property type="entry name" value="Zw10_N"/>
    <property type="match status" value="1"/>
</dbReference>
<keyword evidence="10" id="KW-0137">Centromere</keyword>
<organism evidence="15 16">
    <name type="scientific">Salvia divinorum</name>
    <name type="common">Maria pastora</name>
    <name type="synonym">Diviner's sage</name>
    <dbReference type="NCBI Taxonomy" id="28513"/>
    <lineage>
        <taxon>Eukaryota</taxon>
        <taxon>Viridiplantae</taxon>
        <taxon>Streptophyta</taxon>
        <taxon>Embryophyta</taxon>
        <taxon>Tracheophyta</taxon>
        <taxon>Spermatophyta</taxon>
        <taxon>Magnoliopsida</taxon>
        <taxon>eudicotyledons</taxon>
        <taxon>Gunneridae</taxon>
        <taxon>Pentapetalae</taxon>
        <taxon>asterids</taxon>
        <taxon>lamiids</taxon>
        <taxon>Lamiales</taxon>
        <taxon>Lamiaceae</taxon>
        <taxon>Nepetoideae</taxon>
        <taxon>Mentheae</taxon>
        <taxon>Salviinae</taxon>
        <taxon>Salvia</taxon>
        <taxon>Salvia subgen. Calosphace</taxon>
    </lineage>
</organism>
<dbReference type="InterPro" id="IPR055148">
    <property type="entry name" value="ZW10_C_2"/>
</dbReference>
<evidence type="ECO:0000256" key="4">
    <source>
        <dbReference type="ARBA" id="ARBA00022454"/>
    </source>
</evidence>
<dbReference type="Pfam" id="PF20666">
    <property type="entry name" value="ZW10_C"/>
    <property type="match status" value="1"/>
</dbReference>
<comment type="similarity">
    <text evidence="3">Belongs to the ZW10 family.</text>
</comment>
<evidence type="ECO:0000256" key="8">
    <source>
        <dbReference type="ARBA" id="ARBA00022838"/>
    </source>
</evidence>
<keyword evidence="4" id="KW-0158">Chromosome</keyword>
<dbReference type="Pfam" id="PF22766">
    <property type="entry name" value="ZW10_C2"/>
    <property type="match status" value="1"/>
</dbReference>
<keyword evidence="6" id="KW-0132">Cell division</keyword>
<feature type="domain" description="Centromere/kinetochore protein zw10 N-terminal" evidence="11">
    <location>
        <begin position="37"/>
        <end position="126"/>
    </location>
</feature>
<name>A0ABD1HWJ7_SALDI</name>
<dbReference type="Gene3D" id="1.10.357.150">
    <property type="match status" value="1"/>
</dbReference>
<dbReference type="InterPro" id="IPR048343">
    <property type="entry name" value="ZW10_C"/>
</dbReference>
<keyword evidence="16" id="KW-1185">Reference proteome</keyword>
<dbReference type="AlphaFoldDB" id="A0ABD1HWJ7"/>
<evidence type="ECO:0000256" key="1">
    <source>
        <dbReference type="ARBA" id="ARBA00004496"/>
    </source>
</evidence>
<dbReference type="InterPro" id="IPR009361">
    <property type="entry name" value="Zw10_N"/>
</dbReference>
<dbReference type="PANTHER" id="PTHR12205:SF0">
    <property type="entry name" value="CENTROMERE_KINETOCHORE PROTEIN ZW10 HOMOLOG"/>
    <property type="match status" value="1"/>
</dbReference>
<evidence type="ECO:0000259" key="12">
    <source>
        <dbReference type="Pfam" id="PF20665"/>
    </source>
</evidence>
<feature type="domain" description="Centromere/kinetochore protein zw10 C-terminal" evidence="13">
    <location>
        <begin position="447"/>
        <end position="575"/>
    </location>
</feature>
<evidence type="ECO:0000313" key="16">
    <source>
        <dbReference type="Proteomes" id="UP001567538"/>
    </source>
</evidence>
<accession>A0ABD1HWJ7</accession>
<evidence type="ECO:0000256" key="6">
    <source>
        <dbReference type="ARBA" id="ARBA00022618"/>
    </source>
</evidence>
<dbReference type="PANTHER" id="PTHR12205">
    <property type="entry name" value="CENTROMERE/KINETOCHORE PROTEIN ZW10"/>
    <property type="match status" value="1"/>
</dbReference>
<dbReference type="InterPro" id="IPR046362">
    <property type="entry name" value="Zw10/DSL1_C_sf"/>
</dbReference>
<dbReference type="InterPro" id="IPR048344">
    <property type="entry name" value="Zw10_middle"/>
</dbReference>
<comment type="caution">
    <text evidence="15">The sequence shown here is derived from an EMBL/GenBank/DDBJ whole genome shotgun (WGS) entry which is preliminary data.</text>
</comment>
<dbReference type="GO" id="GO:0005737">
    <property type="term" value="C:cytoplasm"/>
    <property type="evidence" value="ECO:0007669"/>
    <property type="project" value="UniProtKB-SubCell"/>
</dbReference>
<dbReference type="Pfam" id="PF20665">
    <property type="entry name" value="Zw10_middle"/>
    <property type="match status" value="1"/>
</dbReference>
<evidence type="ECO:0000256" key="5">
    <source>
        <dbReference type="ARBA" id="ARBA00022490"/>
    </source>
</evidence>
<reference evidence="15 16" key="1">
    <citation type="submission" date="2024-06" db="EMBL/GenBank/DDBJ databases">
        <title>A chromosome level genome sequence of Diviner's sage (Salvia divinorum).</title>
        <authorList>
            <person name="Ford S.A."/>
            <person name="Ro D.-K."/>
            <person name="Ness R.W."/>
            <person name="Phillips M.A."/>
        </authorList>
    </citation>
    <scope>NUCLEOTIDE SEQUENCE [LARGE SCALE GENOMIC DNA]</scope>
    <source>
        <strain evidence="15">SAF-2024a</strain>
        <tissue evidence="15">Leaf</tissue>
    </source>
</reference>
<evidence type="ECO:0000259" key="13">
    <source>
        <dbReference type="Pfam" id="PF20666"/>
    </source>
</evidence>
<comment type="subcellular location">
    <subcellularLocation>
        <location evidence="2">Chromosome</location>
        <location evidence="2">Centromere</location>
        <location evidence="2">Kinetochore</location>
    </subcellularLocation>
    <subcellularLocation>
        <location evidence="1">Cytoplasm</location>
    </subcellularLocation>
</comment>
<evidence type="ECO:0000256" key="7">
    <source>
        <dbReference type="ARBA" id="ARBA00022776"/>
    </source>
</evidence>
<keyword evidence="5" id="KW-0963">Cytoplasm</keyword>
<evidence type="ECO:0000259" key="11">
    <source>
        <dbReference type="Pfam" id="PF06248"/>
    </source>
</evidence>
<dbReference type="GO" id="GO:0051301">
    <property type="term" value="P:cell division"/>
    <property type="evidence" value="ECO:0007669"/>
    <property type="project" value="UniProtKB-KW"/>
</dbReference>